<dbReference type="STRING" id="690879.TSACC_21998"/>
<feature type="signal peptide" evidence="1">
    <location>
        <begin position="1"/>
        <end position="19"/>
    </location>
</feature>
<keyword evidence="4" id="KW-1185">Reference proteome</keyword>
<dbReference type="RefSeq" id="WP_075079302.1">
    <property type="nucleotide sequence ID" value="NZ_BDCO01000002.1"/>
</dbReference>
<dbReference type="Gene3D" id="3.10.450.50">
    <property type="match status" value="1"/>
</dbReference>
<name>A0A146G7W3_TERSA</name>
<protein>
    <recommendedName>
        <fullName evidence="2">DUF3828 domain-containing protein</fullName>
    </recommendedName>
</protein>
<evidence type="ECO:0000313" key="4">
    <source>
        <dbReference type="Proteomes" id="UP000076023"/>
    </source>
</evidence>
<evidence type="ECO:0000259" key="2">
    <source>
        <dbReference type="Pfam" id="PF12883"/>
    </source>
</evidence>
<keyword evidence="1" id="KW-0732">Signal</keyword>
<feature type="chain" id="PRO_5007524685" description="DUF3828 domain-containing protein" evidence="1">
    <location>
        <begin position="20"/>
        <end position="150"/>
    </location>
</feature>
<dbReference type="OrthoDB" id="893601at2"/>
<proteinExistence type="predicted"/>
<dbReference type="Proteomes" id="UP000076023">
    <property type="component" value="Unassembled WGS sequence"/>
</dbReference>
<evidence type="ECO:0000256" key="1">
    <source>
        <dbReference type="SAM" id="SignalP"/>
    </source>
</evidence>
<dbReference type="AlphaFoldDB" id="A0A146G7W3"/>
<dbReference type="EMBL" id="BDCO01000002">
    <property type="protein sequence ID" value="GAT33581.1"/>
    <property type="molecule type" value="Genomic_DNA"/>
</dbReference>
<sequence length="150" mass="16627">MSRILALLLLVLPVSVSLANDEADIRTAVQGFYDSYIQALPKLNGYKGTMNFVAKDPRVTPEFATALRKVYTKALKDDPELGYGSDAIVCGQDWPDKGFQVGKIKIDRDGDEADVKVVSREPNFKHTIDVEVVKRNGRWLINEIGDISGD</sequence>
<feature type="domain" description="DUF3828" evidence="2">
    <location>
        <begin position="28"/>
        <end position="145"/>
    </location>
</feature>
<dbReference type="InParanoid" id="A0A146G7W3"/>
<accession>A0A146G7W3</accession>
<dbReference type="InterPro" id="IPR024289">
    <property type="entry name" value="DUF3828"/>
</dbReference>
<dbReference type="Pfam" id="PF12883">
    <property type="entry name" value="DUF3828"/>
    <property type="match status" value="1"/>
</dbReference>
<evidence type="ECO:0000313" key="3">
    <source>
        <dbReference type="EMBL" id="GAT33581.1"/>
    </source>
</evidence>
<organism evidence="3 4">
    <name type="scientific">Terrimicrobium sacchariphilum</name>
    <dbReference type="NCBI Taxonomy" id="690879"/>
    <lineage>
        <taxon>Bacteria</taxon>
        <taxon>Pseudomonadati</taxon>
        <taxon>Verrucomicrobiota</taxon>
        <taxon>Terrimicrobiia</taxon>
        <taxon>Terrimicrobiales</taxon>
        <taxon>Terrimicrobiaceae</taxon>
        <taxon>Terrimicrobium</taxon>
    </lineage>
</organism>
<comment type="caution">
    <text evidence="3">The sequence shown here is derived from an EMBL/GenBank/DDBJ whole genome shotgun (WGS) entry which is preliminary data.</text>
</comment>
<gene>
    <name evidence="3" type="ORF">TSACC_21998</name>
</gene>
<reference evidence="4" key="1">
    <citation type="journal article" date="2017" name="Genome Announc.">
        <title>Draft Genome Sequence of Terrimicrobium sacchariphilum NM-5T, a Facultative Anaerobic Soil Bacterium of the Class Spartobacteria.</title>
        <authorList>
            <person name="Qiu Y.L."/>
            <person name="Tourlousse D.M."/>
            <person name="Matsuura N."/>
            <person name="Ohashi A."/>
            <person name="Sekiguchi Y."/>
        </authorList>
    </citation>
    <scope>NUCLEOTIDE SEQUENCE [LARGE SCALE GENOMIC DNA]</scope>
    <source>
        <strain evidence="4">NM-5</strain>
    </source>
</reference>